<sequence length="99" mass="10674">MTETVPITEPAIETTTQWRMLTGPTAELAAIGNAGMREGANILRTVDDTTVGHVVTEAGPGRLDYMWLAQGVRLAITPSYPPASTSEVYLDDTETHDEV</sequence>
<comment type="caution">
    <text evidence="1">The sequence shown here is derived from an EMBL/GenBank/DDBJ whole genome shotgun (WGS) entry which is preliminary data.</text>
</comment>
<dbReference type="AlphaFoldDB" id="A0A4Z1CL56"/>
<dbReference type="RefSeq" id="WP_135839896.1">
    <property type="nucleotide sequence ID" value="NZ_SRRO01000001.1"/>
</dbReference>
<evidence type="ECO:0000313" key="1">
    <source>
        <dbReference type="EMBL" id="TGN65400.1"/>
    </source>
</evidence>
<dbReference type="Proteomes" id="UP000297496">
    <property type="component" value="Unassembled WGS sequence"/>
</dbReference>
<protein>
    <submittedName>
        <fullName evidence="1">Uncharacterized protein</fullName>
    </submittedName>
</protein>
<name>A0A4Z1CL56_9ACTN</name>
<reference evidence="1 2" key="1">
    <citation type="submission" date="2019-04" db="EMBL/GenBank/DDBJ databases">
        <title>Three New Species of Nocardioides, Nocardioides euryhalodurans sp. nov., Nocardioides seonyuensis sp. nov. and Nocardioides eburneoflavus sp. nov. Isolated from Soil.</title>
        <authorList>
            <person name="Roh S.G."/>
            <person name="Lee C."/>
            <person name="Kim M.-K."/>
            <person name="Kim S.B."/>
        </authorList>
    </citation>
    <scope>NUCLEOTIDE SEQUENCE [LARGE SCALE GENOMIC DNA]</scope>
    <source>
        <strain evidence="1 2">MMS17-SY213</strain>
    </source>
</reference>
<dbReference type="EMBL" id="SRRO01000001">
    <property type="protein sequence ID" value="TGN65400.1"/>
    <property type="molecule type" value="Genomic_DNA"/>
</dbReference>
<organism evidence="1 2">
    <name type="scientific">Nocardioides eburneiflavus</name>
    <dbReference type="NCBI Taxonomy" id="2518372"/>
    <lineage>
        <taxon>Bacteria</taxon>
        <taxon>Bacillati</taxon>
        <taxon>Actinomycetota</taxon>
        <taxon>Actinomycetes</taxon>
        <taxon>Propionibacteriales</taxon>
        <taxon>Nocardioidaceae</taxon>
        <taxon>Nocardioides</taxon>
    </lineage>
</organism>
<gene>
    <name evidence="1" type="ORF">EXE59_16635</name>
</gene>
<proteinExistence type="predicted"/>
<accession>A0A4Z1CL56</accession>
<evidence type="ECO:0000313" key="2">
    <source>
        <dbReference type="Proteomes" id="UP000297496"/>
    </source>
</evidence>
<keyword evidence="2" id="KW-1185">Reference proteome</keyword>